<dbReference type="InterPro" id="IPR011577">
    <property type="entry name" value="Cyt_b561_bac/Ni-Hgenase"/>
</dbReference>
<evidence type="ECO:0000256" key="13">
    <source>
        <dbReference type="SAM" id="Phobius"/>
    </source>
</evidence>
<evidence type="ECO:0000256" key="1">
    <source>
        <dbReference type="ARBA" id="ARBA00001970"/>
    </source>
</evidence>
<evidence type="ECO:0000313" key="15">
    <source>
        <dbReference type="EMBL" id="MEN2791579.1"/>
    </source>
</evidence>
<evidence type="ECO:0000256" key="8">
    <source>
        <dbReference type="ARBA" id="ARBA00022982"/>
    </source>
</evidence>
<feature type="transmembrane region" description="Helical" evidence="13">
    <location>
        <begin position="106"/>
        <end position="126"/>
    </location>
</feature>
<keyword evidence="9 13" id="KW-1133">Transmembrane helix</keyword>
<evidence type="ECO:0000256" key="3">
    <source>
        <dbReference type="ARBA" id="ARBA00022448"/>
    </source>
</evidence>
<sequence>MSRKTEGAVGTATRVLAGDDGTNYDRVAIAFHWTTVLLVLVQFLLAQLWDLFGKPTHHLMVVAHMSFGILLAVVIVGRLVWRLMPGHQVPVIVSGWVGLASKAVHYLLYALLAAQAVLGFVLRWAGGEDMSFFGLLIPSPFAPWSRAAHHQVGELHENVGWAIIIIAAAHGAAALYHHYVLKDRVLLRMLPGHGGG</sequence>
<evidence type="ECO:0000256" key="10">
    <source>
        <dbReference type="ARBA" id="ARBA00023004"/>
    </source>
</evidence>
<evidence type="ECO:0000256" key="2">
    <source>
        <dbReference type="ARBA" id="ARBA00004651"/>
    </source>
</evidence>
<evidence type="ECO:0000256" key="6">
    <source>
        <dbReference type="ARBA" id="ARBA00022692"/>
    </source>
</evidence>
<dbReference type="Proteomes" id="UP001419910">
    <property type="component" value="Unassembled WGS sequence"/>
</dbReference>
<comment type="similarity">
    <text evidence="12">Belongs to the cytochrome b561 family.</text>
</comment>
<keyword evidence="4" id="KW-1003">Cell membrane</keyword>
<evidence type="ECO:0000256" key="9">
    <source>
        <dbReference type="ARBA" id="ARBA00022989"/>
    </source>
</evidence>
<keyword evidence="7" id="KW-0479">Metal-binding</keyword>
<evidence type="ECO:0000256" key="7">
    <source>
        <dbReference type="ARBA" id="ARBA00022723"/>
    </source>
</evidence>
<keyword evidence="5" id="KW-0349">Heme</keyword>
<comment type="subcellular location">
    <subcellularLocation>
        <location evidence="2">Cell membrane</location>
        <topology evidence="2">Multi-pass membrane protein</topology>
    </subcellularLocation>
</comment>
<dbReference type="InterPro" id="IPR052168">
    <property type="entry name" value="Cytochrome_b561_oxidase"/>
</dbReference>
<keyword evidence="6 13" id="KW-0812">Transmembrane</keyword>
<evidence type="ECO:0000259" key="14">
    <source>
        <dbReference type="Pfam" id="PF01292"/>
    </source>
</evidence>
<evidence type="ECO:0000256" key="11">
    <source>
        <dbReference type="ARBA" id="ARBA00023136"/>
    </source>
</evidence>
<dbReference type="RefSeq" id="WP_343892576.1">
    <property type="nucleotide sequence ID" value="NZ_BAAAEH010000060.1"/>
</dbReference>
<dbReference type="PANTHER" id="PTHR30529">
    <property type="entry name" value="CYTOCHROME B561"/>
    <property type="match status" value="1"/>
</dbReference>
<gene>
    <name evidence="15" type="ORF">ABC974_18230</name>
</gene>
<evidence type="ECO:0000256" key="12">
    <source>
        <dbReference type="ARBA" id="ARBA00037975"/>
    </source>
</evidence>
<keyword evidence="16" id="KW-1185">Reference proteome</keyword>
<dbReference type="PANTHER" id="PTHR30529:SF1">
    <property type="entry name" value="CYTOCHROME B561 HOMOLOG 2"/>
    <property type="match status" value="1"/>
</dbReference>
<dbReference type="EMBL" id="JBDIME010000018">
    <property type="protein sequence ID" value="MEN2791579.1"/>
    <property type="molecule type" value="Genomic_DNA"/>
</dbReference>
<evidence type="ECO:0000313" key="16">
    <source>
        <dbReference type="Proteomes" id="UP001419910"/>
    </source>
</evidence>
<dbReference type="SUPFAM" id="SSF81342">
    <property type="entry name" value="Transmembrane di-heme cytochromes"/>
    <property type="match status" value="1"/>
</dbReference>
<comment type="cofactor">
    <cofactor evidence="1">
        <name>heme b</name>
        <dbReference type="ChEBI" id="CHEBI:60344"/>
    </cofactor>
</comment>
<reference evidence="15 16" key="1">
    <citation type="submission" date="2024-05" db="EMBL/GenBank/DDBJ databases">
        <authorList>
            <person name="Liu Q."/>
            <person name="Xin Y.-H."/>
        </authorList>
    </citation>
    <scope>NUCLEOTIDE SEQUENCE [LARGE SCALE GENOMIC DNA]</scope>
    <source>
        <strain evidence="15 16">CGMCC 1.10181</strain>
    </source>
</reference>
<dbReference type="Pfam" id="PF01292">
    <property type="entry name" value="Ni_hydr_CYTB"/>
    <property type="match status" value="1"/>
</dbReference>
<comment type="caution">
    <text evidence="15">The sequence shown here is derived from an EMBL/GenBank/DDBJ whole genome shotgun (WGS) entry which is preliminary data.</text>
</comment>
<dbReference type="InterPro" id="IPR016174">
    <property type="entry name" value="Di-haem_cyt_TM"/>
</dbReference>
<feature type="domain" description="Cytochrome b561 bacterial/Ni-hydrogenase" evidence="14">
    <location>
        <begin position="23"/>
        <end position="192"/>
    </location>
</feature>
<keyword evidence="10" id="KW-0408">Iron</keyword>
<evidence type="ECO:0000256" key="4">
    <source>
        <dbReference type="ARBA" id="ARBA00022475"/>
    </source>
</evidence>
<protein>
    <submittedName>
        <fullName evidence="15">Cytochrome b/b6 domain-containing protein</fullName>
    </submittedName>
</protein>
<name>A0ABU9Y709_9SPHN</name>
<organism evidence="15 16">
    <name type="scientific">Sphingomonas oligophenolica</name>
    <dbReference type="NCBI Taxonomy" id="301154"/>
    <lineage>
        <taxon>Bacteria</taxon>
        <taxon>Pseudomonadati</taxon>
        <taxon>Pseudomonadota</taxon>
        <taxon>Alphaproteobacteria</taxon>
        <taxon>Sphingomonadales</taxon>
        <taxon>Sphingomonadaceae</taxon>
        <taxon>Sphingomonas</taxon>
    </lineage>
</organism>
<accession>A0ABU9Y709</accession>
<feature type="transmembrane region" description="Helical" evidence="13">
    <location>
        <begin position="61"/>
        <end position="81"/>
    </location>
</feature>
<keyword evidence="11 13" id="KW-0472">Membrane</keyword>
<evidence type="ECO:0000256" key="5">
    <source>
        <dbReference type="ARBA" id="ARBA00022617"/>
    </source>
</evidence>
<feature type="transmembrane region" description="Helical" evidence="13">
    <location>
        <begin position="30"/>
        <end position="49"/>
    </location>
</feature>
<proteinExistence type="inferred from homology"/>
<feature type="transmembrane region" description="Helical" evidence="13">
    <location>
        <begin position="159"/>
        <end position="181"/>
    </location>
</feature>
<keyword evidence="8" id="KW-0249">Electron transport</keyword>
<keyword evidence="3" id="KW-0813">Transport</keyword>